<feature type="region of interest" description="Disordered" evidence="4">
    <location>
        <begin position="73"/>
        <end position="111"/>
    </location>
</feature>
<dbReference type="OrthoDB" id="435881at2759"/>
<gene>
    <name evidence="6" type="ORF">B0T10DRAFT_419731</name>
</gene>
<keyword evidence="3" id="KW-0539">Nucleus</keyword>
<dbReference type="SMART" id="SM00066">
    <property type="entry name" value="GAL4"/>
    <property type="match status" value="1"/>
</dbReference>
<dbReference type="Pfam" id="PF04082">
    <property type="entry name" value="Fungal_trans"/>
    <property type="match status" value="1"/>
</dbReference>
<name>A0A9P9AGD4_9HYPO</name>
<evidence type="ECO:0000256" key="4">
    <source>
        <dbReference type="SAM" id="MobiDB-lite"/>
    </source>
</evidence>
<dbReference type="GO" id="GO:0005634">
    <property type="term" value="C:nucleus"/>
    <property type="evidence" value="ECO:0007669"/>
    <property type="project" value="UniProtKB-SubCell"/>
</dbReference>
<evidence type="ECO:0000259" key="5">
    <source>
        <dbReference type="PROSITE" id="PS50048"/>
    </source>
</evidence>
<evidence type="ECO:0000256" key="3">
    <source>
        <dbReference type="ARBA" id="ARBA00023242"/>
    </source>
</evidence>
<dbReference type="Gene3D" id="4.10.240.10">
    <property type="entry name" value="Zn(2)-C6 fungal-type DNA-binding domain"/>
    <property type="match status" value="1"/>
</dbReference>
<evidence type="ECO:0000256" key="2">
    <source>
        <dbReference type="ARBA" id="ARBA00022723"/>
    </source>
</evidence>
<keyword evidence="7" id="KW-1185">Reference proteome</keyword>
<dbReference type="EMBL" id="JAGPYM010000100">
    <property type="protein sequence ID" value="KAH6867503.1"/>
    <property type="molecule type" value="Genomic_DNA"/>
</dbReference>
<evidence type="ECO:0000256" key="1">
    <source>
        <dbReference type="ARBA" id="ARBA00004123"/>
    </source>
</evidence>
<evidence type="ECO:0000313" key="7">
    <source>
        <dbReference type="Proteomes" id="UP000777438"/>
    </source>
</evidence>
<protein>
    <recommendedName>
        <fullName evidence="5">Zn(2)-C6 fungal-type domain-containing protein</fullName>
    </recommendedName>
</protein>
<dbReference type="InterPro" id="IPR001138">
    <property type="entry name" value="Zn2Cys6_DnaBD"/>
</dbReference>
<dbReference type="CDD" id="cd00067">
    <property type="entry name" value="GAL4"/>
    <property type="match status" value="1"/>
</dbReference>
<evidence type="ECO:0000313" key="6">
    <source>
        <dbReference type="EMBL" id="KAH6867503.1"/>
    </source>
</evidence>
<comment type="subcellular location">
    <subcellularLocation>
        <location evidence="1">Nucleus</location>
    </subcellularLocation>
</comment>
<dbReference type="CDD" id="cd12148">
    <property type="entry name" value="fungal_TF_MHR"/>
    <property type="match status" value="1"/>
</dbReference>
<dbReference type="AlphaFoldDB" id="A0A9P9AGD4"/>
<dbReference type="InterPro" id="IPR036864">
    <property type="entry name" value="Zn2-C6_fun-type_DNA-bd_sf"/>
</dbReference>
<dbReference type="PANTHER" id="PTHR31001">
    <property type="entry name" value="UNCHARACTERIZED TRANSCRIPTIONAL REGULATORY PROTEIN"/>
    <property type="match status" value="1"/>
</dbReference>
<feature type="domain" description="Zn(2)-C6 fungal-type" evidence="5">
    <location>
        <begin position="11"/>
        <end position="40"/>
    </location>
</feature>
<dbReference type="SUPFAM" id="SSF57701">
    <property type="entry name" value="Zn2/Cys6 DNA-binding domain"/>
    <property type="match status" value="1"/>
</dbReference>
<feature type="compositionally biased region" description="Basic and acidic residues" evidence="4">
    <location>
        <begin position="95"/>
        <end position="111"/>
    </location>
</feature>
<reference evidence="6 7" key="1">
    <citation type="journal article" date="2021" name="Nat. Commun.">
        <title>Genetic determinants of endophytism in the Arabidopsis root mycobiome.</title>
        <authorList>
            <person name="Mesny F."/>
            <person name="Miyauchi S."/>
            <person name="Thiergart T."/>
            <person name="Pickel B."/>
            <person name="Atanasova L."/>
            <person name="Karlsson M."/>
            <person name="Huettel B."/>
            <person name="Barry K.W."/>
            <person name="Haridas S."/>
            <person name="Chen C."/>
            <person name="Bauer D."/>
            <person name="Andreopoulos W."/>
            <person name="Pangilinan J."/>
            <person name="LaButti K."/>
            <person name="Riley R."/>
            <person name="Lipzen A."/>
            <person name="Clum A."/>
            <person name="Drula E."/>
            <person name="Henrissat B."/>
            <person name="Kohler A."/>
            <person name="Grigoriev I.V."/>
            <person name="Martin F.M."/>
            <person name="Hacquard S."/>
        </authorList>
    </citation>
    <scope>NUCLEOTIDE SEQUENCE [LARGE SCALE GENOMIC DNA]</scope>
    <source>
        <strain evidence="6 7">MPI-CAGE-CH-0241</strain>
    </source>
</reference>
<dbReference type="GO" id="GO:0000981">
    <property type="term" value="F:DNA-binding transcription factor activity, RNA polymerase II-specific"/>
    <property type="evidence" value="ECO:0007669"/>
    <property type="project" value="InterPro"/>
</dbReference>
<accession>A0A9P9AGD4</accession>
<dbReference type="InterPro" id="IPR007219">
    <property type="entry name" value="XnlR_reg_dom"/>
</dbReference>
<feature type="compositionally biased region" description="Low complexity" evidence="4">
    <location>
        <begin position="80"/>
        <end position="94"/>
    </location>
</feature>
<dbReference type="PANTHER" id="PTHR31001:SF85">
    <property type="entry name" value="ZN(II)2CYS6 TRANSCRIPTION FACTOR (EUROFUNG)"/>
    <property type="match status" value="1"/>
</dbReference>
<keyword evidence="2" id="KW-0479">Metal-binding</keyword>
<dbReference type="PROSITE" id="PS00463">
    <property type="entry name" value="ZN2_CY6_FUNGAL_1"/>
    <property type="match status" value="1"/>
</dbReference>
<comment type="caution">
    <text evidence="6">The sequence shown here is derived from an EMBL/GenBank/DDBJ whole genome shotgun (WGS) entry which is preliminary data.</text>
</comment>
<dbReference type="InterPro" id="IPR050613">
    <property type="entry name" value="Sec_Metabolite_Reg"/>
</dbReference>
<organism evidence="6 7">
    <name type="scientific">Thelonectria olida</name>
    <dbReference type="NCBI Taxonomy" id="1576542"/>
    <lineage>
        <taxon>Eukaryota</taxon>
        <taxon>Fungi</taxon>
        <taxon>Dikarya</taxon>
        <taxon>Ascomycota</taxon>
        <taxon>Pezizomycotina</taxon>
        <taxon>Sordariomycetes</taxon>
        <taxon>Hypocreomycetidae</taxon>
        <taxon>Hypocreales</taxon>
        <taxon>Nectriaceae</taxon>
        <taxon>Thelonectria</taxon>
    </lineage>
</organism>
<dbReference type="PROSITE" id="PS50048">
    <property type="entry name" value="ZN2_CY6_FUNGAL_2"/>
    <property type="match status" value="1"/>
</dbReference>
<sequence length="625" mass="71034">MPTNILNLNRPCNSCRRRKVRCDKVRPCNNCTRHRVQCVYEAPRDSATSQQLIHDRVERLERIVDNMVAFFPPDSATQHSDPSSCSSGRSLLSRSDGRSDGGSDIPADDRSHELRIANSYHTRPDSWVGIDQIAYGPQPLDWPLGPTSPRHQDISHFRLPTYKEDVLTHLFFDYIEPFIRTTHKGSYWQMVADYRQGTCVSVREVEALMFATQYITATVLPASVIKEQLGVARSELSNQLQKATELSLDLANLMRSRHTVLLNALLYYITCQFHTGNCEVGSTLLGLAERTARRVGMQRDPTYYSYAPWIVEMRRRTWGHIAALDAQSANMDGLESVLLALGDVQRSHNANDADWKPSPLVGTDLGPRDREGFSDATVPLIRRELSKACNNLFKAWGTISSCEGLVAIVGETEKYLRFKFIQHFDGSNPIQLVITQWYNAMIKSLHVLVLIYDDSLACLEEFERGEKAATSHHWQWAFRWPIPIHCIAGLLLGLARQPDHADTDRAWKQIDVVFQRYNNEDISMAKILAWKSIENLCDQAILKHPNRVHEGLSYVRRIHNISSPVTTWEPHNDMGSIDLCENIIRQPDLSQRLSTEALNSDVSTSDINAIFVNLDQNNELLPLDF</sequence>
<dbReference type="Proteomes" id="UP000777438">
    <property type="component" value="Unassembled WGS sequence"/>
</dbReference>
<dbReference type="GO" id="GO:0008270">
    <property type="term" value="F:zinc ion binding"/>
    <property type="evidence" value="ECO:0007669"/>
    <property type="project" value="InterPro"/>
</dbReference>
<proteinExistence type="predicted"/>
<dbReference type="Pfam" id="PF00172">
    <property type="entry name" value="Zn_clus"/>
    <property type="match status" value="1"/>
</dbReference>